<dbReference type="InterPro" id="IPR018247">
    <property type="entry name" value="EF_Hand_1_Ca_BS"/>
</dbReference>
<gene>
    <name evidence="11" type="ORF">HYC85_021802</name>
</gene>
<keyword evidence="6" id="KW-0106">Calcium</keyword>
<dbReference type="PROSITE" id="PS50920">
    <property type="entry name" value="SOLCAR"/>
    <property type="match status" value="3"/>
</dbReference>
<evidence type="ECO:0000259" key="10">
    <source>
        <dbReference type="PROSITE" id="PS50222"/>
    </source>
</evidence>
<dbReference type="GO" id="GO:0005743">
    <property type="term" value="C:mitochondrial inner membrane"/>
    <property type="evidence" value="ECO:0007669"/>
    <property type="project" value="UniProtKB-SubCell"/>
</dbReference>
<dbReference type="FunFam" id="1.50.40.10:FF:000041">
    <property type="entry name" value="Mitochondrial substrate carrier family protein"/>
    <property type="match status" value="1"/>
</dbReference>
<dbReference type="Proteomes" id="UP000593564">
    <property type="component" value="Unassembled WGS sequence"/>
</dbReference>
<dbReference type="Pfam" id="PF00153">
    <property type="entry name" value="Mito_carr"/>
    <property type="match status" value="3"/>
</dbReference>
<dbReference type="PANTHER" id="PTHR45667">
    <property type="entry name" value="S-ADENOSYLMETHIONINE MITOCHONDRIAL CARRIER PROTEIN"/>
    <property type="match status" value="1"/>
</dbReference>
<evidence type="ECO:0000256" key="9">
    <source>
        <dbReference type="PROSITE-ProRule" id="PRU00282"/>
    </source>
</evidence>
<evidence type="ECO:0000256" key="7">
    <source>
        <dbReference type="ARBA" id="ARBA00022989"/>
    </source>
</evidence>
<name>A0A7J7GK70_CAMSI</name>
<feature type="repeat" description="Solcar" evidence="9">
    <location>
        <begin position="729"/>
        <end position="814"/>
    </location>
</feature>
<keyword evidence="5" id="KW-0677">Repeat</keyword>
<evidence type="ECO:0000256" key="1">
    <source>
        <dbReference type="ARBA" id="ARBA00004448"/>
    </source>
</evidence>
<dbReference type="EMBL" id="JACBKZ010000010">
    <property type="protein sequence ID" value="KAF5940635.1"/>
    <property type="molecule type" value="Genomic_DNA"/>
</dbReference>
<dbReference type="Gene3D" id="1.50.40.10">
    <property type="entry name" value="Mitochondrial carrier domain"/>
    <property type="match status" value="1"/>
</dbReference>
<comment type="subcellular location">
    <subcellularLocation>
        <location evidence="1">Mitochondrion inner membrane</location>
        <topology evidence="1">Multi-pass membrane protein</topology>
    </subcellularLocation>
</comment>
<evidence type="ECO:0000256" key="3">
    <source>
        <dbReference type="ARBA" id="ARBA00022448"/>
    </source>
</evidence>
<dbReference type="SUPFAM" id="SSF47473">
    <property type="entry name" value="EF-hand"/>
    <property type="match status" value="1"/>
</dbReference>
<dbReference type="GO" id="GO:0005509">
    <property type="term" value="F:calcium ion binding"/>
    <property type="evidence" value="ECO:0007669"/>
    <property type="project" value="InterPro"/>
</dbReference>
<keyword evidence="3" id="KW-0813">Transport</keyword>
<dbReference type="InterPro" id="IPR011992">
    <property type="entry name" value="EF-hand-dom_pair"/>
</dbReference>
<comment type="similarity">
    <text evidence="2">Belongs to the mitochondrial carrier (TC 2.A.29) family.</text>
</comment>
<keyword evidence="8 9" id="KW-0472">Membrane</keyword>
<dbReference type="SUPFAM" id="SSF103506">
    <property type="entry name" value="Mitochondrial carrier"/>
    <property type="match status" value="1"/>
</dbReference>
<organism evidence="11 12">
    <name type="scientific">Camellia sinensis</name>
    <name type="common">Tea plant</name>
    <name type="synonym">Thea sinensis</name>
    <dbReference type="NCBI Taxonomy" id="4442"/>
    <lineage>
        <taxon>Eukaryota</taxon>
        <taxon>Viridiplantae</taxon>
        <taxon>Streptophyta</taxon>
        <taxon>Embryophyta</taxon>
        <taxon>Tracheophyta</taxon>
        <taxon>Spermatophyta</taxon>
        <taxon>Magnoliopsida</taxon>
        <taxon>eudicotyledons</taxon>
        <taxon>Gunneridae</taxon>
        <taxon>Pentapetalae</taxon>
        <taxon>asterids</taxon>
        <taxon>Ericales</taxon>
        <taxon>Theaceae</taxon>
        <taxon>Camellia</taxon>
    </lineage>
</organism>
<dbReference type="Gene3D" id="1.10.238.10">
    <property type="entry name" value="EF-hand"/>
    <property type="match status" value="2"/>
</dbReference>
<reference evidence="11 12" key="2">
    <citation type="submission" date="2020-07" db="EMBL/GenBank/DDBJ databases">
        <title>Genome assembly of wild tea tree DASZ reveals pedigree and selection history of tea varieties.</title>
        <authorList>
            <person name="Zhang W."/>
        </authorList>
    </citation>
    <scope>NUCLEOTIDE SEQUENCE [LARGE SCALE GENOMIC DNA]</scope>
    <source>
        <strain evidence="12">cv. G240</strain>
        <tissue evidence="11">Leaf</tissue>
    </source>
</reference>
<dbReference type="InterPro" id="IPR023395">
    <property type="entry name" value="MCP_dom_sf"/>
</dbReference>
<dbReference type="InterPro" id="IPR018108">
    <property type="entry name" value="MCP_transmembrane"/>
</dbReference>
<reference evidence="12" key="1">
    <citation type="journal article" date="2020" name="Nat. Commun.">
        <title>Genome assembly of wild tea tree DASZ reveals pedigree and selection history of tea varieties.</title>
        <authorList>
            <person name="Zhang W."/>
            <person name="Zhang Y."/>
            <person name="Qiu H."/>
            <person name="Guo Y."/>
            <person name="Wan H."/>
            <person name="Zhang X."/>
            <person name="Scossa F."/>
            <person name="Alseekh S."/>
            <person name="Zhang Q."/>
            <person name="Wang P."/>
            <person name="Xu L."/>
            <person name="Schmidt M.H."/>
            <person name="Jia X."/>
            <person name="Li D."/>
            <person name="Zhu A."/>
            <person name="Guo F."/>
            <person name="Chen W."/>
            <person name="Ni D."/>
            <person name="Usadel B."/>
            <person name="Fernie A.R."/>
            <person name="Wen W."/>
        </authorList>
    </citation>
    <scope>NUCLEOTIDE SEQUENCE [LARGE SCALE GENOMIC DNA]</scope>
    <source>
        <strain evidence="12">cv. G240</strain>
    </source>
</reference>
<dbReference type="PROSITE" id="PS50222">
    <property type="entry name" value="EF_HAND_2"/>
    <property type="match status" value="1"/>
</dbReference>
<dbReference type="InterPro" id="IPR002048">
    <property type="entry name" value="EF_hand_dom"/>
</dbReference>
<evidence type="ECO:0000313" key="12">
    <source>
        <dbReference type="Proteomes" id="UP000593564"/>
    </source>
</evidence>
<evidence type="ECO:0000256" key="2">
    <source>
        <dbReference type="ARBA" id="ARBA00006375"/>
    </source>
</evidence>
<protein>
    <recommendedName>
        <fullName evidence="10">EF-hand domain-containing protein</fullName>
    </recommendedName>
</protein>
<proteinExistence type="inferred from homology"/>
<accession>A0A7J7GK70</accession>
<feature type="repeat" description="Solcar" evidence="9">
    <location>
        <begin position="549"/>
        <end position="629"/>
    </location>
</feature>
<sequence length="849" mass="93575">MVSANDHVEFSFNPFQVVKDVFLPLESGIRKAAKDFEHCWPGSKNGANNSLEVVATQLNQGSAKKENKVQTCSVKKKSYQCVISDERKKDLSINVPIKSFSGIFSQNCGSNNGHKIDMLNKGLKGDVGNADATCSNCLHFAVMWSLLLNGFFQSFPSPFKSGKKRFHKTGDEDKDCMHSCAQASKPWVSCEIKRKESKGLFVATFQNEDSKHKEGINLSIECFIGFVCDQLTQNLQKFNLGVQESECKSNDSCPTPCATNQVNHLKAVTNILEGKRADVNGFLGNWKFARVGGVPSSSVGVTSAKEGDDDSVIANNKEEAGENSTQKLANGLLSIPLSNVERLRSTLSTVSLTELIKLVPYLGRSSKDYLDKKKLFSVQDFFRYTESEGRRFFEELDRDGDGKVTLEDLEIAMTKRKLPRRYAHEFMHHTRSHLFSKSFGWKQFLSLMEQKEPTILRAYTTLCLSESGTLQKSEILTSLKNAGLPANEDNAVAMMRFLKADTEESISYGHFRNFMLLLPSHRLQEDPRSIWFEAATVVAVAPPVDLPANSVLKSALAGGLSCALSCALMHPVDTVKTQVQASTLNFPEILSKLPQIGLQGVYKGSIPAILGQFSSHGLRTGICEASKLVLTNVAPNLPHIQVQSVASFSSTVLGTAVRIPCEVLKQRLQAGIFDNVGEAIVGTWNQDGLKGFFRGTGATLFREVPFYVAGMGLYAESKKVAQRLLGRDLEPWETIVVGALSGGLTAVSTTPFDVIKTRMMTAPGGRRLSMSMVTIFILRREGPLGFFKGAVPRFFWVAPLGAMNFAGYELARKAMERNKDDPVEQLSQKKLATAFASNFICRHVYLFSI</sequence>
<evidence type="ECO:0000256" key="6">
    <source>
        <dbReference type="ARBA" id="ARBA00022837"/>
    </source>
</evidence>
<dbReference type="PROSITE" id="PS00018">
    <property type="entry name" value="EF_HAND_1"/>
    <property type="match status" value="1"/>
</dbReference>
<keyword evidence="12" id="KW-1185">Reference proteome</keyword>
<evidence type="ECO:0000256" key="8">
    <source>
        <dbReference type="ARBA" id="ARBA00023136"/>
    </source>
</evidence>
<keyword evidence="4 9" id="KW-0812">Transmembrane</keyword>
<evidence type="ECO:0000313" key="11">
    <source>
        <dbReference type="EMBL" id="KAF5940635.1"/>
    </source>
</evidence>
<comment type="caution">
    <text evidence="11">The sequence shown here is derived from an EMBL/GenBank/DDBJ whole genome shotgun (WGS) entry which is preliminary data.</text>
</comment>
<dbReference type="AlphaFoldDB" id="A0A7J7GK70"/>
<feature type="repeat" description="Solcar" evidence="9">
    <location>
        <begin position="638"/>
        <end position="720"/>
    </location>
</feature>
<evidence type="ECO:0000256" key="5">
    <source>
        <dbReference type="ARBA" id="ARBA00022737"/>
    </source>
</evidence>
<feature type="domain" description="EF-hand" evidence="10">
    <location>
        <begin position="384"/>
        <end position="419"/>
    </location>
</feature>
<dbReference type="FunFam" id="1.10.238.10:FF:000597">
    <property type="entry name" value="Putative mitochondrial carrier isoform A"/>
    <property type="match status" value="1"/>
</dbReference>
<evidence type="ECO:0000256" key="4">
    <source>
        <dbReference type="ARBA" id="ARBA00022692"/>
    </source>
</evidence>
<keyword evidence="7" id="KW-1133">Transmembrane helix</keyword>